<sequence>MARSPTKATKRQPARQRAPSLKTQDDFDAIQDDEDGEMDVDDSDDSADILNKFLAEYKKREAKKATARSAAFQSQKKALYASARNSANDLAREGTAALEAGKAMLFALKAQETSAEQFSNRIVPQWDGIAHSTKALLSLHSTGFEELYPRRSNEVDNAVQMLTTNPITRREALERREEEANAQLHQNMIDQTVRLILRYGTSLTARTESCRSDRVP</sequence>
<feature type="region of interest" description="Disordered" evidence="1">
    <location>
        <begin position="1"/>
        <end position="44"/>
    </location>
</feature>
<dbReference type="EMBL" id="JARKIF010000008">
    <property type="protein sequence ID" value="KAJ7632957.1"/>
    <property type="molecule type" value="Genomic_DNA"/>
</dbReference>
<comment type="caution">
    <text evidence="2">The sequence shown here is derived from an EMBL/GenBank/DDBJ whole genome shotgun (WGS) entry which is preliminary data.</text>
</comment>
<proteinExistence type="predicted"/>
<organism evidence="2 3">
    <name type="scientific">Roridomyces roridus</name>
    <dbReference type="NCBI Taxonomy" id="1738132"/>
    <lineage>
        <taxon>Eukaryota</taxon>
        <taxon>Fungi</taxon>
        <taxon>Dikarya</taxon>
        <taxon>Basidiomycota</taxon>
        <taxon>Agaricomycotina</taxon>
        <taxon>Agaricomycetes</taxon>
        <taxon>Agaricomycetidae</taxon>
        <taxon>Agaricales</taxon>
        <taxon>Marasmiineae</taxon>
        <taxon>Mycenaceae</taxon>
        <taxon>Roridomyces</taxon>
    </lineage>
</organism>
<protein>
    <submittedName>
        <fullName evidence="2">Uncharacterized protein</fullName>
    </submittedName>
</protein>
<gene>
    <name evidence="2" type="ORF">FB45DRAFT_519463</name>
</gene>
<evidence type="ECO:0000313" key="2">
    <source>
        <dbReference type="EMBL" id="KAJ7632957.1"/>
    </source>
</evidence>
<name>A0AAD7BXD0_9AGAR</name>
<feature type="compositionally biased region" description="Acidic residues" evidence="1">
    <location>
        <begin position="26"/>
        <end position="44"/>
    </location>
</feature>
<dbReference type="AlphaFoldDB" id="A0AAD7BXD0"/>
<reference evidence="2" key="1">
    <citation type="submission" date="2023-03" db="EMBL/GenBank/DDBJ databases">
        <title>Massive genome expansion in bonnet fungi (Mycena s.s.) driven by repeated elements and novel gene families across ecological guilds.</title>
        <authorList>
            <consortium name="Lawrence Berkeley National Laboratory"/>
            <person name="Harder C.B."/>
            <person name="Miyauchi S."/>
            <person name="Viragh M."/>
            <person name="Kuo A."/>
            <person name="Thoen E."/>
            <person name="Andreopoulos B."/>
            <person name="Lu D."/>
            <person name="Skrede I."/>
            <person name="Drula E."/>
            <person name="Henrissat B."/>
            <person name="Morin E."/>
            <person name="Kohler A."/>
            <person name="Barry K."/>
            <person name="LaButti K."/>
            <person name="Morin E."/>
            <person name="Salamov A."/>
            <person name="Lipzen A."/>
            <person name="Mereny Z."/>
            <person name="Hegedus B."/>
            <person name="Baldrian P."/>
            <person name="Stursova M."/>
            <person name="Weitz H."/>
            <person name="Taylor A."/>
            <person name="Grigoriev I.V."/>
            <person name="Nagy L.G."/>
            <person name="Martin F."/>
            <person name="Kauserud H."/>
        </authorList>
    </citation>
    <scope>NUCLEOTIDE SEQUENCE</scope>
    <source>
        <strain evidence="2">9284</strain>
    </source>
</reference>
<dbReference type="Proteomes" id="UP001221142">
    <property type="component" value="Unassembled WGS sequence"/>
</dbReference>
<keyword evidence="3" id="KW-1185">Reference proteome</keyword>
<evidence type="ECO:0000313" key="3">
    <source>
        <dbReference type="Proteomes" id="UP001221142"/>
    </source>
</evidence>
<evidence type="ECO:0000256" key="1">
    <source>
        <dbReference type="SAM" id="MobiDB-lite"/>
    </source>
</evidence>
<accession>A0AAD7BXD0</accession>